<keyword evidence="7" id="KW-1185">Reference proteome</keyword>
<evidence type="ECO:0000313" key="6">
    <source>
        <dbReference type="EMBL" id="MFE3870216.1"/>
    </source>
</evidence>
<evidence type="ECO:0000256" key="3">
    <source>
        <dbReference type="ARBA" id="ARBA00023125"/>
    </source>
</evidence>
<dbReference type="Gene3D" id="3.90.350.10">
    <property type="entry name" value="Transposase Inhibitor Protein From Tn5, Chain A, domain 1"/>
    <property type="match status" value="1"/>
</dbReference>
<reference evidence="6 7" key="1">
    <citation type="submission" date="2024-06" db="EMBL/GenBank/DDBJ databases">
        <title>Flavobacterium spp. isolated from glacier.</title>
        <authorList>
            <person name="Han D."/>
        </authorList>
    </citation>
    <scope>NUCLEOTIDE SEQUENCE [LARGE SCALE GENOMIC DNA]</scope>
    <source>
        <strain evidence="6 7">ZS1P70</strain>
    </source>
</reference>
<evidence type="ECO:0000256" key="4">
    <source>
        <dbReference type="ARBA" id="ARBA00023172"/>
    </source>
</evidence>
<evidence type="ECO:0000256" key="2">
    <source>
        <dbReference type="ARBA" id="ARBA00022578"/>
    </source>
</evidence>
<evidence type="ECO:0000313" key="7">
    <source>
        <dbReference type="Proteomes" id="UP001600107"/>
    </source>
</evidence>
<dbReference type="Pfam" id="PF01609">
    <property type="entry name" value="DDE_Tnp_1"/>
    <property type="match status" value="1"/>
</dbReference>
<dbReference type="EMBL" id="JBHZPY010000002">
    <property type="protein sequence ID" value="MFE3870216.1"/>
    <property type="molecule type" value="Genomic_DNA"/>
</dbReference>
<protein>
    <submittedName>
        <fullName evidence="6">IS4 family transposase</fullName>
    </submittedName>
</protein>
<dbReference type="Proteomes" id="UP001600107">
    <property type="component" value="Unassembled WGS sequence"/>
</dbReference>
<dbReference type="NCBIfam" id="NF033592">
    <property type="entry name" value="transpos_IS4_1"/>
    <property type="match status" value="1"/>
</dbReference>
<accession>A0ABW6I1S6</accession>
<evidence type="ECO:0000259" key="5">
    <source>
        <dbReference type="Pfam" id="PF01609"/>
    </source>
</evidence>
<comment type="caution">
    <text evidence="6">The sequence shown here is derived from an EMBL/GenBank/DDBJ whole genome shotgun (WGS) entry which is preliminary data.</text>
</comment>
<evidence type="ECO:0000256" key="1">
    <source>
        <dbReference type="ARBA" id="ARBA00010075"/>
    </source>
</evidence>
<gene>
    <name evidence="6" type="ORF">ACFX5F_03160</name>
</gene>
<dbReference type="SUPFAM" id="SSF53098">
    <property type="entry name" value="Ribonuclease H-like"/>
    <property type="match status" value="1"/>
</dbReference>
<keyword evidence="3" id="KW-0238">DNA-binding</keyword>
<dbReference type="InterPro" id="IPR002559">
    <property type="entry name" value="Transposase_11"/>
</dbReference>
<dbReference type="InterPro" id="IPR012337">
    <property type="entry name" value="RNaseH-like_sf"/>
</dbReference>
<organism evidence="6 7">
    <name type="scientific">Flavobacterium zhoui</name>
    <dbReference type="NCBI Taxonomy" id="3230414"/>
    <lineage>
        <taxon>Bacteria</taxon>
        <taxon>Pseudomonadati</taxon>
        <taxon>Bacteroidota</taxon>
        <taxon>Flavobacteriia</taxon>
        <taxon>Flavobacteriales</taxon>
        <taxon>Flavobacteriaceae</taxon>
        <taxon>Flavobacterium</taxon>
    </lineage>
</organism>
<proteinExistence type="inferred from homology"/>
<feature type="domain" description="Transposase IS4-like" evidence="5">
    <location>
        <begin position="120"/>
        <end position="344"/>
    </location>
</feature>
<comment type="similarity">
    <text evidence="1">Belongs to the transposase 11 family.</text>
</comment>
<dbReference type="PANTHER" id="PTHR33258:SF1">
    <property type="entry name" value="TRANSPOSASE INSL FOR INSERTION SEQUENCE ELEMENT IS186A-RELATED"/>
    <property type="match status" value="1"/>
</dbReference>
<name>A0ABW6I1S6_9FLAO</name>
<keyword evidence="2" id="KW-0815">Transposition</keyword>
<dbReference type="PANTHER" id="PTHR33258">
    <property type="entry name" value="TRANSPOSASE INSL FOR INSERTION SEQUENCE ELEMENT IS186A-RELATED"/>
    <property type="match status" value="1"/>
</dbReference>
<dbReference type="InterPro" id="IPR047952">
    <property type="entry name" value="Transpos_IS4"/>
</dbReference>
<sequence length="445" mass="51878">MINFKAVSDVNFLNFLKIEGLTDEKILTLAFNVRFSKRKPKKIFPQILLKILCLESVNGTPSYNDLASRMETLSGFFTSKQSIWKRVNEQCVHFFQSVLLVILTSKVQSHENQLRDNFGFKRILVQDSTILKIPFRLFNIFSGVSNATTTVCNTRIQAVYDYVSGNFIAFSIDPYSKNDLTSAPELEVKKGDLILRDRGYYTNAEIKRHIDAEVDCIYRFKHRSVFLNITDKKEIDLAKLLKKKNSIDMEVCLNDNKSHTVVRIVAEPVSAEIANTRRMNAKKNARKSIPSQNYLALMGWSIYITTLPKEKADYERIMNLYSLRWRIETIFKSWKSNMNFSKIQNVSEKQLCVLLSARLIMIVLCTQYLYQSYCSRIYKNHGRDLSLIKFIKYICKNIEKLIPLIAALQNKDDIRCEMEEILAKYCSYDKKKRCNFNQRFNSLFP</sequence>
<keyword evidence="4" id="KW-0233">DNA recombination</keyword>
<dbReference type="RefSeq" id="WP_379849838.1">
    <property type="nucleotide sequence ID" value="NZ_JBHZPY010000002.1"/>
</dbReference>